<dbReference type="SUPFAM" id="SSF50978">
    <property type="entry name" value="WD40 repeat-like"/>
    <property type="match status" value="2"/>
</dbReference>
<accession>A0AAD9N6M0</accession>
<feature type="region of interest" description="Disordered" evidence="4">
    <location>
        <begin position="58"/>
        <end position="123"/>
    </location>
</feature>
<keyword evidence="1 3" id="KW-0853">WD repeat</keyword>
<dbReference type="SUPFAM" id="SSF52540">
    <property type="entry name" value="P-loop containing nucleoside triphosphate hydrolases"/>
    <property type="match status" value="1"/>
</dbReference>
<dbReference type="InterPro" id="IPR019775">
    <property type="entry name" value="WD40_repeat_CS"/>
</dbReference>
<dbReference type="Gene3D" id="2.130.10.10">
    <property type="entry name" value="YVTN repeat-like/Quinoprotein amine dehydrogenase"/>
    <property type="match status" value="3"/>
</dbReference>
<evidence type="ECO:0000256" key="4">
    <source>
        <dbReference type="SAM" id="MobiDB-lite"/>
    </source>
</evidence>
<dbReference type="InterPro" id="IPR041664">
    <property type="entry name" value="AAA_16"/>
</dbReference>
<feature type="compositionally biased region" description="Basic residues" evidence="4">
    <location>
        <begin position="1874"/>
        <end position="1885"/>
    </location>
</feature>
<dbReference type="Pfam" id="PF00400">
    <property type="entry name" value="WD40"/>
    <property type="match status" value="1"/>
</dbReference>
<dbReference type="Gene3D" id="3.40.50.300">
    <property type="entry name" value="P-loop containing nucleotide triphosphate hydrolases"/>
    <property type="match status" value="1"/>
</dbReference>
<dbReference type="InterPro" id="IPR027417">
    <property type="entry name" value="P-loop_NTPase"/>
</dbReference>
<evidence type="ECO:0000256" key="2">
    <source>
        <dbReference type="ARBA" id="ARBA00022737"/>
    </source>
</evidence>
<comment type="caution">
    <text evidence="6">The sequence shown here is derived from an EMBL/GenBank/DDBJ whole genome shotgun (WGS) entry which is preliminary data.</text>
</comment>
<dbReference type="PROSITE" id="PS00678">
    <property type="entry name" value="WD_REPEATS_1"/>
    <property type="match status" value="1"/>
</dbReference>
<feature type="repeat" description="WD" evidence="3">
    <location>
        <begin position="1045"/>
        <end position="1086"/>
    </location>
</feature>
<feature type="domain" description="Orc1-like AAA ATPase" evidence="5">
    <location>
        <begin position="529"/>
        <end position="676"/>
    </location>
</feature>
<feature type="compositionally biased region" description="Polar residues" evidence="4">
    <location>
        <begin position="1887"/>
        <end position="1896"/>
    </location>
</feature>
<dbReference type="PROSITE" id="PS50082">
    <property type="entry name" value="WD_REPEATS_2"/>
    <property type="match status" value="1"/>
</dbReference>
<name>A0AAD9N6M0_9ANNE</name>
<dbReference type="InterPro" id="IPR001680">
    <property type="entry name" value="WD40_rpt"/>
</dbReference>
<dbReference type="EMBL" id="JAODUP010000202">
    <property type="protein sequence ID" value="KAK2156941.1"/>
    <property type="molecule type" value="Genomic_DNA"/>
</dbReference>
<dbReference type="SMART" id="SM00320">
    <property type="entry name" value="WD40"/>
    <property type="match status" value="3"/>
</dbReference>
<proteinExistence type="predicted"/>
<organism evidence="6 7">
    <name type="scientific">Paralvinella palmiformis</name>
    <dbReference type="NCBI Taxonomy" id="53620"/>
    <lineage>
        <taxon>Eukaryota</taxon>
        <taxon>Metazoa</taxon>
        <taxon>Spiralia</taxon>
        <taxon>Lophotrochozoa</taxon>
        <taxon>Annelida</taxon>
        <taxon>Polychaeta</taxon>
        <taxon>Sedentaria</taxon>
        <taxon>Canalipalpata</taxon>
        <taxon>Terebellida</taxon>
        <taxon>Terebelliformia</taxon>
        <taxon>Alvinellidae</taxon>
        <taxon>Paralvinella</taxon>
    </lineage>
</organism>
<dbReference type="InterPro" id="IPR011047">
    <property type="entry name" value="Quinoprotein_ADH-like_sf"/>
</dbReference>
<dbReference type="Pfam" id="PF13191">
    <property type="entry name" value="AAA_16"/>
    <property type="match status" value="1"/>
</dbReference>
<evidence type="ECO:0000256" key="1">
    <source>
        <dbReference type="ARBA" id="ARBA00022574"/>
    </source>
</evidence>
<evidence type="ECO:0000313" key="7">
    <source>
        <dbReference type="Proteomes" id="UP001208570"/>
    </source>
</evidence>
<evidence type="ECO:0000259" key="5">
    <source>
        <dbReference type="Pfam" id="PF13191"/>
    </source>
</evidence>
<dbReference type="PROSITE" id="PS50294">
    <property type="entry name" value="WD_REPEATS_REGION"/>
    <property type="match status" value="1"/>
</dbReference>
<dbReference type="InterPro" id="IPR052752">
    <property type="entry name" value="NACHT-WD_repeat"/>
</dbReference>
<feature type="compositionally biased region" description="Low complexity" evidence="4">
    <location>
        <begin position="1857"/>
        <end position="1872"/>
    </location>
</feature>
<dbReference type="Proteomes" id="UP001208570">
    <property type="component" value="Unassembled WGS sequence"/>
</dbReference>
<feature type="compositionally biased region" description="Polar residues" evidence="4">
    <location>
        <begin position="99"/>
        <end position="118"/>
    </location>
</feature>
<dbReference type="InterPro" id="IPR036322">
    <property type="entry name" value="WD40_repeat_dom_sf"/>
</dbReference>
<feature type="region of interest" description="Disordered" evidence="4">
    <location>
        <begin position="1951"/>
        <end position="1975"/>
    </location>
</feature>
<reference evidence="6" key="1">
    <citation type="journal article" date="2023" name="Mol. Biol. Evol.">
        <title>Third-Generation Sequencing Reveals the Adaptive Role of the Epigenome in Three Deep-Sea Polychaetes.</title>
        <authorList>
            <person name="Perez M."/>
            <person name="Aroh O."/>
            <person name="Sun Y."/>
            <person name="Lan Y."/>
            <person name="Juniper S.K."/>
            <person name="Young C.R."/>
            <person name="Angers B."/>
            <person name="Qian P.Y."/>
        </authorList>
    </citation>
    <scope>NUCLEOTIDE SEQUENCE</scope>
    <source>
        <strain evidence="6">P08H-3</strain>
    </source>
</reference>
<feature type="region of interest" description="Disordered" evidence="4">
    <location>
        <begin position="146"/>
        <end position="176"/>
    </location>
</feature>
<dbReference type="SUPFAM" id="SSF50998">
    <property type="entry name" value="Quinoprotein alcohol dehydrogenase-like"/>
    <property type="match status" value="1"/>
</dbReference>
<sequence length="1994" mass="227010">METSIITMDMKKVKVITRPPKGNLRINNGQKQGRLNAETLPVCQSVLEPERAQVTVHVPPSSPGQRLSNLDYSPILRKHPPDTPPIISPLPLSFVTPVQKPNDSPEQVESSQQRSFHGNSDCGGQAVGNADNVYCHKPPIAPRVRCQNKHRTLYPQSPCSDDSSPGSPMSPPQPHEPIRLQSILHRRVSLMEMGKDINDRKMNNESILSILQGRLDNLPPITSKTVKVFLSSTFSDMVHERNALMEHVYPKLKDVCREQFGLEFQAFIGQKYGYRPFPPKIRASEFSALRDVLIDDGQNVTLLDKWYKIDRNTIPSVWVLQPISSILKHYNDKHDTARRDADRNEWLEAFRQLQKLLRHAADVAYKLGHITEREREKYFVSVTELEIEHGMMALKHPSNHCLCFYRHIKDLEKKVSNPRAQKFIDMLPCGSAIDPKAQNLLRVMKARKIENSLFTEKNIRHFHINWEDPENTDPDESFTYLSNFCEAFYNSMYDLIQISLHSIADLQKNANVVEILQHLNMCKSRSEMFRGREDVLGRILDYLYHPANEPLVVYGESGSGKTSVVAKAAYLTHRWFKDRKPYVVLRFLGTTVRSCSIRLVLGNICWQIAKLYGEDPTRVPQDYPNLIRYFHRILKVATADQPLLIFLDSLDQLSSSHRAHSLAWVPRELPKHVHLVLSTLPNMFNILDSLHIMIKEPTNFIEIRSLGMQLSQDLIHEWLRGANRTLTTKQLDRVRDALEKCSLPLYTKIIFDEICRWKSYSTPDVTILEDSVKGVINTLFDRVERYHGKTFHWVPPIRRIPPLLWPRLLNEMSSYIMKREANGIIVFYWYHRQFITVAQERFLSEVAHKIFIHTMIAHYFLGTWGGGQQKAFVYPENQMELLGKVKRESLADRKVPPQPLIFSQDSAKVVYNMRKLSELPYHLLMSRRSTEMKMNVLLNYEWIHAKLSAMALQDVLSDFRSTLEIGKDQDIALVYSALRLGGSCINQNPDTLSFDLTSRLLPYYADHLSIRSLIRLCDTVAHKHSAMLPIYQCFEAPKRMLLYVLEDHTQMVYDLIFSKFTKELISISKDGTLSFWDMNFGERTRVVDVSMAHPGPNTKLFQSRDGKYLIIDSDAIHSPLLIFDLKTGQLQHKVGKKSATSKRAFMSGFLFCRQKNIIDVRTGAIVKTLDDYIESKKFVTCGITPNDKYILIGQDKQTSLFDLEMNVCLAQFEGDNLPCCFVISADSKKAFIGYTEDCVFKVCDIDPESSKFGQVLVLFNYKDALPHTKFLDGPLFHKELSEIAVCQRNPNLVLLNVKRCHLILFNLITKFAKLVDVKAINANNNMFLFGANFSMDGRYILVGSHENLHLWSTENCKLVTTIKLHTNDHFPMAVCTENNFIATGSNIHTAIKVWDLMNVQASEPGSLAKYANPVNVVACAPERRLLFVKLYYNYTSMMGYKFPNSFGIDVFNVSTGTHKNFLPLLSYGILVQMEVSLDGNKMALLLNTRDDTYLIIFSTKTGKVLSTVMHVDAKLFCTSPQWDYAMTMSDKDIPEVILWSLPAGEKLHVFTNCLSPVFTFDNLYVLLVKENEMVIVYSLKQKTIISTMMCEAQSLQVAPNVHQVVLVTKYPVHGCSDYSQVSLWEFLMGSVITKLYGVAPGGIVDISKDGLRAVDGYLQVFDLKDGSLLCKFSADSHKEFEFVKMTYDSRCVIWVDGLSVKVGDVTNHRVIGNVSLHEKPTSLTLMDFGYIIIVGREDGNIITVKLLNKGDEKLLQDEKITTMDQRSTHLLDIPACSDGVINTFDVLYRKKPVRVKDSDIPKVHEIQHFLQQKARVPHAIINSYSFPDLHGIDIQDLAMARRGSSPCYFLKDGSRSGGSTPSSGTPISGSPILLRKKKAHRHRSRSTQESNDLTNLSKKKSHSLQDIFNIVRTPPSGKSKEEKKTKRKSPMMLKALQQTGQMFVALTDMGSSQTLPKKKPARNDGGQALGAEMDKLDAQKKRYGIASYGRVPSM</sequence>
<dbReference type="PANTHER" id="PTHR19871">
    <property type="entry name" value="BETA TRANSDUCIN-RELATED PROTEIN"/>
    <property type="match status" value="1"/>
</dbReference>
<protein>
    <recommendedName>
        <fullName evidence="5">Orc1-like AAA ATPase domain-containing protein</fullName>
    </recommendedName>
</protein>
<dbReference type="Gene3D" id="1.25.40.370">
    <property type="match status" value="1"/>
</dbReference>
<evidence type="ECO:0000256" key="3">
    <source>
        <dbReference type="PROSITE-ProRule" id="PRU00221"/>
    </source>
</evidence>
<gene>
    <name evidence="6" type="ORF">LSH36_202g11008</name>
</gene>
<keyword evidence="2" id="KW-0677">Repeat</keyword>
<feature type="compositionally biased region" description="Low complexity" evidence="4">
    <location>
        <begin position="155"/>
        <end position="167"/>
    </location>
</feature>
<dbReference type="InterPro" id="IPR015943">
    <property type="entry name" value="WD40/YVTN_repeat-like_dom_sf"/>
</dbReference>
<feature type="region of interest" description="Disordered" evidence="4">
    <location>
        <begin position="1851"/>
        <end position="1929"/>
    </location>
</feature>
<evidence type="ECO:0000313" key="6">
    <source>
        <dbReference type="EMBL" id="KAK2156941.1"/>
    </source>
</evidence>
<keyword evidence="7" id="KW-1185">Reference proteome</keyword>
<dbReference type="PANTHER" id="PTHR19871:SF14">
    <property type="entry name" value="DUF4062 DOMAIN-CONTAINING PROTEIN"/>
    <property type="match status" value="1"/>
</dbReference>